<evidence type="ECO:0000256" key="3">
    <source>
        <dbReference type="ARBA" id="ARBA00022527"/>
    </source>
</evidence>
<dbReference type="InterPro" id="IPR000095">
    <property type="entry name" value="CRIB_dom"/>
</dbReference>
<reference evidence="15 16" key="1">
    <citation type="submission" date="2020-02" db="EMBL/GenBank/DDBJ databases">
        <title>A chromosome-scale genome assembly of the black bullhead catfish (Ameiurus melas).</title>
        <authorList>
            <person name="Wen M."/>
            <person name="Zham M."/>
            <person name="Cabau C."/>
            <person name="Klopp C."/>
            <person name="Donnadieu C."/>
            <person name="Roques C."/>
            <person name="Bouchez O."/>
            <person name="Lampietro C."/>
            <person name="Jouanno E."/>
            <person name="Herpin A."/>
            <person name="Louis A."/>
            <person name="Berthelot C."/>
            <person name="Parey E."/>
            <person name="Roest-Crollius H."/>
            <person name="Braasch I."/>
            <person name="Postlethwait J."/>
            <person name="Robinson-Rechavi M."/>
            <person name="Echchiki A."/>
            <person name="Begum T."/>
            <person name="Montfort J."/>
            <person name="Schartl M."/>
            <person name="Bobe J."/>
            <person name="Guiguen Y."/>
        </authorList>
    </citation>
    <scope>NUCLEOTIDE SEQUENCE [LARGE SCALE GENOMIC DNA]</scope>
    <source>
        <strain evidence="15">M_S1</strain>
        <tissue evidence="15">Blood</tissue>
    </source>
</reference>
<evidence type="ECO:0000256" key="10">
    <source>
        <dbReference type="PROSITE-ProRule" id="PRU10141"/>
    </source>
</evidence>
<accession>A0A7J6AIQ6</accession>
<dbReference type="GO" id="GO:0004674">
    <property type="term" value="F:protein serine/threonine kinase activity"/>
    <property type="evidence" value="ECO:0007669"/>
    <property type="project" value="UniProtKB-KW"/>
</dbReference>
<feature type="coiled-coil region" evidence="11">
    <location>
        <begin position="72"/>
        <end position="102"/>
    </location>
</feature>
<keyword evidence="3" id="KW-0723">Serine/threonine-protein kinase</keyword>
<dbReference type="PROSITE" id="PS50108">
    <property type="entry name" value="CRIB"/>
    <property type="match status" value="1"/>
</dbReference>
<feature type="domain" description="Protein kinase" evidence="13">
    <location>
        <begin position="1071"/>
        <end position="1322"/>
    </location>
</feature>
<dbReference type="Gene3D" id="3.30.200.20">
    <property type="entry name" value="Phosphorylase Kinase, domain 1"/>
    <property type="match status" value="1"/>
</dbReference>
<comment type="cofactor">
    <cofactor evidence="1">
        <name>Mg(2+)</name>
        <dbReference type="ChEBI" id="CHEBI:18420"/>
    </cofactor>
</comment>
<keyword evidence="5" id="KW-0479">Metal-binding</keyword>
<dbReference type="Gene3D" id="1.10.510.10">
    <property type="entry name" value="Transferase(Phosphotransferase) domain 1"/>
    <property type="match status" value="2"/>
</dbReference>
<evidence type="ECO:0000256" key="6">
    <source>
        <dbReference type="ARBA" id="ARBA00022741"/>
    </source>
</evidence>
<keyword evidence="6 10" id="KW-0547">Nucleotide-binding</keyword>
<evidence type="ECO:0000256" key="1">
    <source>
        <dbReference type="ARBA" id="ARBA00001946"/>
    </source>
</evidence>
<organism evidence="15 16">
    <name type="scientific">Ameiurus melas</name>
    <name type="common">Black bullhead</name>
    <name type="synonym">Silurus melas</name>
    <dbReference type="NCBI Taxonomy" id="219545"/>
    <lineage>
        <taxon>Eukaryota</taxon>
        <taxon>Metazoa</taxon>
        <taxon>Chordata</taxon>
        <taxon>Craniata</taxon>
        <taxon>Vertebrata</taxon>
        <taxon>Euteleostomi</taxon>
        <taxon>Actinopterygii</taxon>
        <taxon>Neopterygii</taxon>
        <taxon>Teleostei</taxon>
        <taxon>Ostariophysi</taxon>
        <taxon>Siluriformes</taxon>
        <taxon>Ictaluridae</taxon>
        <taxon>Ameiurus</taxon>
    </lineage>
</organism>
<proteinExistence type="predicted"/>
<dbReference type="CDD" id="cd01093">
    <property type="entry name" value="CRIB_PAK_like"/>
    <property type="match status" value="1"/>
</dbReference>
<dbReference type="GO" id="GO:0005524">
    <property type="term" value="F:ATP binding"/>
    <property type="evidence" value="ECO:0007669"/>
    <property type="project" value="UniProtKB-UniRule"/>
</dbReference>
<gene>
    <name evidence="15" type="ORF">AMELA_G00152210</name>
</gene>
<feature type="compositionally biased region" description="Polar residues" evidence="12">
    <location>
        <begin position="1"/>
        <end position="15"/>
    </location>
</feature>
<dbReference type="Gene3D" id="3.90.810.10">
    <property type="entry name" value="CRIB domain"/>
    <property type="match status" value="1"/>
</dbReference>
<dbReference type="SMART" id="SM00285">
    <property type="entry name" value="PBD"/>
    <property type="match status" value="1"/>
</dbReference>
<feature type="region of interest" description="Disordered" evidence="12">
    <location>
        <begin position="1"/>
        <end position="22"/>
    </location>
</feature>
<evidence type="ECO:0000256" key="9">
    <source>
        <dbReference type="ARBA" id="ARBA00022842"/>
    </source>
</evidence>
<dbReference type="PANTHER" id="PTHR45832">
    <property type="entry name" value="SERINE/THREONINE-PROTEIN KINASE SAMKA-RELATED-RELATED"/>
    <property type="match status" value="1"/>
</dbReference>
<keyword evidence="16" id="KW-1185">Reference proteome</keyword>
<dbReference type="EMBL" id="JAAGNN010000012">
    <property type="protein sequence ID" value="KAF4082510.1"/>
    <property type="molecule type" value="Genomic_DNA"/>
</dbReference>
<evidence type="ECO:0000259" key="14">
    <source>
        <dbReference type="PROSITE" id="PS50108"/>
    </source>
</evidence>
<dbReference type="FunFam" id="1.10.510.10:FF:000768">
    <property type="entry name" value="Non-specific serine/threonine protein kinase"/>
    <property type="match status" value="1"/>
</dbReference>
<evidence type="ECO:0000256" key="5">
    <source>
        <dbReference type="ARBA" id="ARBA00022723"/>
    </source>
</evidence>
<dbReference type="Pfam" id="PF00786">
    <property type="entry name" value="PBD"/>
    <property type="match status" value="1"/>
</dbReference>
<keyword evidence="7" id="KW-0418">Kinase</keyword>
<evidence type="ECO:0000256" key="11">
    <source>
        <dbReference type="SAM" id="Coils"/>
    </source>
</evidence>
<evidence type="ECO:0000256" key="4">
    <source>
        <dbReference type="ARBA" id="ARBA00022679"/>
    </source>
</evidence>
<evidence type="ECO:0000256" key="7">
    <source>
        <dbReference type="ARBA" id="ARBA00022777"/>
    </source>
</evidence>
<feature type="binding site" evidence="10">
    <location>
        <position position="1100"/>
    </location>
    <ligand>
        <name>ATP</name>
        <dbReference type="ChEBI" id="CHEBI:30616"/>
    </ligand>
</feature>
<evidence type="ECO:0000256" key="8">
    <source>
        <dbReference type="ARBA" id="ARBA00022840"/>
    </source>
</evidence>
<evidence type="ECO:0000256" key="2">
    <source>
        <dbReference type="ARBA" id="ARBA00012513"/>
    </source>
</evidence>
<keyword evidence="11" id="KW-0175">Coiled coil</keyword>
<dbReference type="InterPro" id="IPR051931">
    <property type="entry name" value="PAK3-like"/>
</dbReference>
<dbReference type="PANTHER" id="PTHR45832:SF3">
    <property type="entry name" value="NON-SPECIFIC SERINE_THREONINE PROTEIN KINASE"/>
    <property type="match status" value="1"/>
</dbReference>
<dbReference type="Proteomes" id="UP000593565">
    <property type="component" value="Unassembled WGS sequence"/>
</dbReference>
<protein>
    <recommendedName>
        <fullName evidence="2">non-specific serine/threonine protein kinase</fullName>
        <ecNumber evidence="2">2.7.11.1</ecNumber>
    </recommendedName>
</protein>
<dbReference type="InterPro" id="IPR000719">
    <property type="entry name" value="Prot_kinase_dom"/>
</dbReference>
<keyword evidence="4" id="KW-0808">Transferase</keyword>
<dbReference type="PROSITE" id="PS00107">
    <property type="entry name" value="PROTEIN_KINASE_ATP"/>
    <property type="match status" value="1"/>
</dbReference>
<sequence>MEKWESTTQQTSTCPFNPVEGGIPSSWSATKEECINQNNEQPGAVQSMYCKELVLGGDTEFSFEELRAQRYYKRLNEKVLHLNQVKEELRFQIEQKQKLIQMRNGAVQHRHLDVPQHSQQTADVSCAPVVLNEAAPLKIYSEPEISRNSAMRNNIINHEDMGPAGTAGVKQRRSQASKCFPVYDENVLPVKPNTRSSSVSLNSLKLPTFNLKSRQPASECPSDKDASLSRSEEAIINAHWNKTLCRSPDDTRDFVCAAQLASTPFGGPGKQTPSEIVRMEEHEAFNKTGSVVFKEPNSETKVEPNKLSPIQEISHEWGYTSLASTHPLELESQGRATVHSGVTEVIQPASGKSLSAPAFATVNPCGLDVRKALLDNVDLGSIANFSRKVGPLPEPDDLHLDGETLFFLKKMDDQGMCLYFSNGGSVLVKVDESTVPWDFYIDSQLRARLPADLQHCHAQSTCYLYENGSFTLWQVPQGQTIQELLEDDMDRRDVPHLVIRLLEMVKRMHSCRLVHGALRPETLMVCHSCEDSVICVGFSNSLDLELQTDTTTVRYLPSAQDYIKQGLLLPSASPYQLDLCGIAEIAHLLLFGKKMKIIKEASYWRLAEDCGPLDWQRTVDLSNWLRPLWEDFFHNLLNPEDRSTEFILSNLINNLKNTLYEDLECPFSLQEEMIGNIEAFKMFQRKKKKKRKIEISAPKNFEHRVHTSYDVARGCFVGLPPQWQSIIETLKRPKPLVDPSNITSVQRKQEKDIVRGSFIGHEDYIASAIAEMTRLCVTSSNSLRRTSLSVRKRARSLGRLGELVEGETYQYQELNENKPKNGQPVLDWQDWGRQVYSESGSPRTGAKKSATLQPNGLAPRARSIIEVSNASSEKPRLMPRDILGLPGAGQEATYAHSERLGHYYPSMAQRVNKTNQRPMSCLYNTHTLSQGSKVKPRVPPSSALPLVSVETPRRPYSTYDLKTNSGGFSAISNPNCTSSVKPAYDIHSQSSSNTTVISPSNASLLTIQDSPSQPRPSPTGSPATYIPGACSPNLRTAEPATIIYEQPGVTHAQFKAALQMVVDKGDPCIYLENFVKIGEGSTGVVCIAREKHSGKQVAVKMMDLRKQQRRELLFNEVVIMRDYRHKNVVEMYKSALVEEELWVIMEYLQGGALTNIVSETRLSEEQIATVCDAVLQALAYLHAQGVIHRDIKSDSILLTLDGRIKLSDFGFCAQISKDIPKRKSLVGTPYWMAPEVISKTPYGTKVDVWSLGIMVVEMVDGEPPYFSDTPITAMKRLRDEAAPSVRNTHKISPVLRDFLESMLTKDPLERASANDLLKHPFLLQSGSPHCLVPLVEQYRKRMSCC</sequence>
<name>A0A7J6AIQ6_AMEME</name>
<dbReference type="EC" id="2.7.11.1" evidence="2"/>
<evidence type="ECO:0000313" key="15">
    <source>
        <dbReference type="EMBL" id="KAF4082510.1"/>
    </source>
</evidence>
<dbReference type="GO" id="GO:0046872">
    <property type="term" value="F:metal ion binding"/>
    <property type="evidence" value="ECO:0007669"/>
    <property type="project" value="UniProtKB-KW"/>
</dbReference>
<dbReference type="InterPro" id="IPR033923">
    <property type="entry name" value="PAK_BD"/>
</dbReference>
<dbReference type="InterPro" id="IPR017441">
    <property type="entry name" value="Protein_kinase_ATP_BS"/>
</dbReference>
<dbReference type="InterPro" id="IPR011009">
    <property type="entry name" value="Kinase-like_dom_sf"/>
</dbReference>
<dbReference type="SUPFAM" id="SSF56112">
    <property type="entry name" value="Protein kinase-like (PK-like)"/>
    <property type="match status" value="2"/>
</dbReference>
<dbReference type="PROSITE" id="PS50011">
    <property type="entry name" value="PROTEIN_KINASE_DOM"/>
    <property type="match status" value="1"/>
</dbReference>
<keyword evidence="9" id="KW-0460">Magnesium</keyword>
<comment type="caution">
    <text evidence="15">The sequence shown here is derived from an EMBL/GenBank/DDBJ whole genome shotgun (WGS) entry which is preliminary data.</text>
</comment>
<keyword evidence="8 10" id="KW-0067">ATP-binding</keyword>
<dbReference type="InterPro" id="IPR036936">
    <property type="entry name" value="CRIB_dom_sf"/>
</dbReference>
<evidence type="ECO:0000259" key="13">
    <source>
        <dbReference type="PROSITE" id="PS50011"/>
    </source>
</evidence>
<evidence type="ECO:0000313" key="16">
    <source>
        <dbReference type="Proteomes" id="UP000593565"/>
    </source>
</evidence>
<evidence type="ECO:0000256" key="12">
    <source>
        <dbReference type="SAM" id="MobiDB-lite"/>
    </source>
</evidence>
<dbReference type="Pfam" id="PF00069">
    <property type="entry name" value="Pkinase"/>
    <property type="match status" value="1"/>
</dbReference>
<dbReference type="FunFam" id="3.30.200.20:FF:000705">
    <property type="entry name" value="Non-specific serine/threonine protein kinase"/>
    <property type="match status" value="1"/>
</dbReference>
<feature type="domain" description="CRIB" evidence="14">
    <location>
        <begin position="695"/>
        <end position="708"/>
    </location>
</feature>